<dbReference type="SUPFAM" id="SSF50341">
    <property type="entry name" value="CheW-like"/>
    <property type="match status" value="1"/>
</dbReference>
<dbReference type="Pfam" id="PF01584">
    <property type="entry name" value="CheW"/>
    <property type="match status" value="1"/>
</dbReference>
<dbReference type="Gene3D" id="2.40.50.180">
    <property type="entry name" value="CheA-289, Domain 4"/>
    <property type="match status" value="1"/>
</dbReference>
<evidence type="ECO:0000313" key="3">
    <source>
        <dbReference type="Proteomes" id="UP001549321"/>
    </source>
</evidence>
<evidence type="ECO:0000259" key="1">
    <source>
        <dbReference type="PROSITE" id="PS50851"/>
    </source>
</evidence>
<dbReference type="EMBL" id="JBEPSM010000003">
    <property type="protein sequence ID" value="MET4635468.1"/>
    <property type="molecule type" value="Genomic_DNA"/>
</dbReference>
<protein>
    <submittedName>
        <fullName evidence="2">Chemotaxis-related protein WspB</fullName>
    </submittedName>
</protein>
<evidence type="ECO:0000313" key="2">
    <source>
        <dbReference type="EMBL" id="MET4635468.1"/>
    </source>
</evidence>
<dbReference type="PANTHER" id="PTHR22617:SF43">
    <property type="entry name" value="PROTEIN PILI"/>
    <property type="match status" value="1"/>
</dbReference>
<dbReference type="InterPro" id="IPR039315">
    <property type="entry name" value="CheW"/>
</dbReference>
<organism evidence="2 3">
    <name type="scientific">Kaistia defluvii</name>
    <dbReference type="NCBI Taxonomy" id="410841"/>
    <lineage>
        <taxon>Bacteria</taxon>
        <taxon>Pseudomonadati</taxon>
        <taxon>Pseudomonadota</taxon>
        <taxon>Alphaproteobacteria</taxon>
        <taxon>Hyphomicrobiales</taxon>
        <taxon>Kaistiaceae</taxon>
        <taxon>Kaistia</taxon>
    </lineage>
</organism>
<keyword evidence="3" id="KW-1185">Reference proteome</keyword>
<dbReference type="PROSITE" id="PS50851">
    <property type="entry name" value="CHEW"/>
    <property type="match status" value="1"/>
</dbReference>
<feature type="domain" description="CheW-like" evidence="1">
    <location>
        <begin position="1"/>
        <end position="143"/>
    </location>
</feature>
<proteinExistence type="predicted"/>
<dbReference type="SMART" id="SM00260">
    <property type="entry name" value="CheW"/>
    <property type="match status" value="1"/>
</dbReference>
<reference evidence="2 3" key="1">
    <citation type="submission" date="2024-06" db="EMBL/GenBank/DDBJ databases">
        <title>Sorghum-associated microbial communities from plants grown in Nebraska, USA.</title>
        <authorList>
            <person name="Schachtman D."/>
        </authorList>
    </citation>
    <scope>NUCLEOTIDE SEQUENCE [LARGE SCALE GENOMIC DNA]</scope>
    <source>
        <strain evidence="2 3">3207</strain>
    </source>
</reference>
<gene>
    <name evidence="2" type="ORF">ABIE08_003419</name>
</gene>
<dbReference type="RefSeq" id="WP_354552881.1">
    <property type="nucleotide sequence ID" value="NZ_JBEPSM010000003.1"/>
</dbReference>
<dbReference type="InterPro" id="IPR002545">
    <property type="entry name" value="CheW-lke_dom"/>
</dbReference>
<comment type="caution">
    <text evidence="2">The sequence shown here is derived from an EMBL/GenBank/DDBJ whole genome shotgun (WGS) entry which is preliminary data.</text>
</comment>
<dbReference type="Proteomes" id="UP001549321">
    <property type="component" value="Unassembled WGS sequence"/>
</dbReference>
<dbReference type="Gene3D" id="2.30.30.40">
    <property type="entry name" value="SH3 Domains"/>
    <property type="match status" value="1"/>
</dbReference>
<dbReference type="PANTHER" id="PTHR22617">
    <property type="entry name" value="CHEMOTAXIS SENSOR HISTIDINE KINASE-RELATED"/>
    <property type="match status" value="1"/>
</dbReference>
<name>A0ABV2R2Y4_9HYPH</name>
<accession>A0ABV2R2Y4</accession>
<dbReference type="InterPro" id="IPR036061">
    <property type="entry name" value="CheW-like_dom_sf"/>
</dbReference>
<sequence>MLFLMFRLGADRYVLDVEHVEEVLPFLEPTLLPGAPHGVVGAINYRGQGVPLLDLSLLALGRPSAAVISTRVILIRYPVEGGETRRLGLIAERVIETVSRDPNDFVPSGVDAGMPPYLGPVASDAEGLIQLVRAEALLPPQLREILFRKLQADS</sequence>